<dbReference type="EMBL" id="LCWV01000009">
    <property type="protein sequence ID" value="PWI70408.1"/>
    <property type="molecule type" value="Genomic_DNA"/>
</dbReference>
<organism evidence="1 2">
    <name type="scientific">Purpureocillium lilacinum</name>
    <name type="common">Paecilomyces lilacinus</name>
    <dbReference type="NCBI Taxonomy" id="33203"/>
    <lineage>
        <taxon>Eukaryota</taxon>
        <taxon>Fungi</taxon>
        <taxon>Dikarya</taxon>
        <taxon>Ascomycota</taxon>
        <taxon>Pezizomycotina</taxon>
        <taxon>Sordariomycetes</taxon>
        <taxon>Hypocreomycetidae</taxon>
        <taxon>Hypocreales</taxon>
        <taxon>Ophiocordycipitaceae</taxon>
        <taxon>Purpureocillium</taxon>
    </lineage>
</organism>
<dbReference type="Proteomes" id="UP000245956">
    <property type="component" value="Unassembled WGS sequence"/>
</dbReference>
<dbReference type="GO" id="GO:0016757">
    <property type="term" value="F:glycosyltransferase activity"/>
    <property type="evidence" value="ECO:0007669"/>
    <property type="project" value="UniProtKB-KW"/>
</dbReference>
<proteinExistence type="predicted"/>
<evidence type="ECO:0000313" key="1">
    <source>
        <dbReference type="EMBL" id="PWI70408.1"/>
    </source>
</evidence>
<keyword evidence="1" id="KW-0328">Glycosyltransferase</keyword>
<dbReference type="InterPro" id="IPR021047">
    <property type="entry name" value="Mannosyltransferase_CMT1"/>
</dbReference>
<dbReference type="PANTHER" id="PTHR34144:SF5">
    <property type="entry name" value="ALPHA-1,3-MANNOSYLTRANSFERASE CMT1"/>
    <property type="match status" value="1"/>
</dbReference>
<keyword evidence="1" id="KW-0808">Transferase</keyword>
<dbReference type="AlphaFoldDB" id="A0A2U3E7A2"/>
<protein>
    <submittedName>
        <fullName evidence="1">Alpha-1,3-mannosyltransferase CMT1</fullName>
    </submittedName>
</protein>
<comment type="caution">
    <text evidence="1">The sequence shown here is derived from an EMBL/GenBank/DDBJ whole genome shotgun (WGS) entry which is preliminary data.</text>
</comment>
<dbReference type="PANTHER" id="PTHR34144">
    <property type="entry name" value="CHROMOSOME 8, WHOLE GENOME SHOTGUN SEQUENCE"/>
    <property type="match status" value="1"/>
</dbReference>
<gene>
    <name evidence="1" type="ORF">PCL_12807</name>
</gene>
<sequence length="447" mass="49284">MTALHNTYCYYIKRHAAPRFGPSGSSRVGETWLHNGSPPVTTNWPSPSLPLTHTRGAQHLLNLHIYVEDVRPSTVQGPDGTAAPSTTTIAAGATSNGHTLTAADIATYHDHILGGKTQLPTLGCPNFDSGRYSSLPKDGAGLHYYFALDLRNSITYLGPASCALSIVEGNSNDGTTDVLSSLHSQLEMHGIRYLFQFSSIDPTQGDRIRNLADLRNLALEPLLKRRGELKPSSEAVVIFLNDVVPCPDDILEFVLQKRRLSATITCAMDGRMSAVTQRSMTSGSLAASTATRCLRSPPMGVGSPHGTYYGMPTMKYDPDSAPIVPFYNFVLERRSRFGVDVVLEHGVRFRSSNIERGVYTQGEPQLFCRDLWFLSLGKVAVVPAVNLEYSVERGRQIKDAEGFTVTNVAEQRDNEGGNFTWRSPPEMLKCMPSWDNQFWQLWNETLV</sequence>
<reference evidence="1 2" key="1">
    <citation type="journal article" date="2016" name="Front. Microbiol.">
        <title>Genome and transcriptome sequences reveal the specific parasitism of the nematophagous Purpureocillium lilacinum 36-1.</title>
        <authorList>
            <person name="Xie J."/>
            <person name="Li S."/>
            <person name="Mo C."/>
            <person name="Xiao X."/>
            <person name="Peng D."/>
            <person name="Wang G."/>
            <person name="Xiao Y."/>
        </authorList>
    </citation>
    <scope>NUCLEOTIDE SEQUENCE [LARGE SCALE GENOMIC DNA]</scope>
    <source>
        <strain evidence="1 2">36-1</strain>
    </source>
</reference>
<accession>A0A2U3E7A2</accession>
<name>A0A2U3E7A2_PURLI</name>
<evidence type="ECO:0000313" key="2">
    <source>
        <dbReference type="Proteomes" id="UP000245956"/>
    </source>
</evidence>
<dbReference type="Pfam" id="PF11735">
    <property type="entry name" value="CAP59_mtransfer"/>
    <property type="match status" value="1"/>
</dbReference>